<comment type="catalytic activity">
    <reaction evidence="1 10">
        <text>Cleaves type-1 transmembrane domains using a catalytic dyad composed of serine and histidine that are contributed by different transmembrane domains.</text>
        <dbReference type="EC" id="3.4.21.105"/>
    </reaction>
</comment>
<keyword evidence="14" id="KW-1185">Reference proteome</keyword>
<dbReference type="GO" id="GO:0004252">
    <property type="term" value="F:serine-type endopeptidase activity"/>
    <property type="evidence" value="ECO:0007669"/>
    <property type="project" value="InterPro"/>
</dbReference>
<accession>A0AAX4K297</accession>
<evidence type="ECO:0000256" key="7">
    <source>
        <dbReference type="ARBA" id="ARBA00022825"/>
    </source>
</evidence>
<evidence type="ECO:0000256" key="4">
    <source>
        <dbReference type="ARBA" id="ARBA00022670"/>
    </source>
</evidence>
<sequence length="646" mass="71809">MPIPGPRPNPSGHVSANVNTNFASMPDPQPTGYKQDYAYGSEASFPNYQYNEAQEPMRNHRADRSQPGYDDRFDDGDVGLLGPSSSRIGDNNNHSNRYEYNNPYEERDDFNDHDHDNDINQEQQQPRSISPSLGPWDSASQRSLPYHYNQRNLQTSNHPHSSLAPGHTSINGVEGNHSNSHNSKPSGTGGLSYIDEEGEYYRTDKNRPASTSGMLTNQERERDQVEMGLIGNTNQHSYGGMTNSNPYSYELNEYSKYEDSPYPYPSKNKDNPNGGIPLRGTNNLYDYLLFPTGLDRLLALFDVNFGQYPIEQAIERKRRGLGGQRYPIAAWCLTIVMTSLMVYELVANYQAMGSPIATKPTFNPMIGPSSEVLINIGARFPPCMKYVEALPPTFSLACLNDTSSTPTTQCSIEEICGHGGFHGENPDQSWRFVYPIFLHVGIVHLILNMLAQITAAAQVEREMGTLPFLIVYLAGGIYGFVLGGNFSRTGIPSVGASGALFATNACVLVDLVMHWKYEERPKLKAFLLAIEFLIGFGIGYIPNAVDGLAHLGGWAIGILLGIILYPSISETKRHKYILWVARVIAFVLAILAFVLTIKNFYTDDPNANCEWCRYLSCIPTNSNEHCKGTGITVTNTTTTKRSWDLL</sequence>
<feature type="domain" description="Peptidase S54 rhomboid" evidence="12">
    <location>
        <begin position="427"/>
        <end position="566"/>
    </location>
</feature>
<feature type="transmembrane region" description="Helical" evidence="10">
    <location>
        <begin position="463"/>
        <end position="482"/>
    </location>
</feature>
<evidence type="ECO:0000256" key="11">
    <source>
        <dbReference type="SAM" id="MobiDB-lite"/>
    </source>
</evidence>
<feature type="compositionally biased region" description="Polar residues" evidence="11">
    <location>
        <begin position="120"/>
        <end position="131"/>
    </location>
</feature>
<feature type="compositionally biased region" description="Polar residues" evidence="11">
    <location>
        <begin position="138"/>
        <end position="160"/>
    </location>
</feature>
<feature type="region of interest" description="Disordered" evidence="11">
    <location>
        <begin position="1"/>
        <end position="193"/>
    </location>
</feature>
<dbReference type="PANTHER" id="PTHR22936">
    <property type="entry name" value="RHOMBOID-RELATED"/>
    <property type="match status" value="1"/>
</dbReference>
<protein>
    <recommendedName>
        <fullName evidence="10">Rhomboid-type serine protease</fullName>
        <ecNumber evidence="10">3.4.21.105</ecNumber>
    </recommendedName>
</protein>
<evidence type="ECO:0000256" key="3">
    <source>
        <dbReference type="ARBA" id="ARBA00009045"/>
    </source>
</evidence>
<reference evidence="13 14" key="1">
    <citation type="submission" date="2024-01" db="EMBL/GenBank/DDBJ databases">
        <title>Comparative genomics of Cryptococcus and Kwoniella reveals pathogenesis evolution and contrasting modes of karyotype evolution via chromosome fusion or intercentromeric recombination.</title>
        <authorList>
            <person name="Coelho M.A."/>
            <person name="David-Palma M."/>
            <person name="Shea T."/>
            <person name="Bowers K."/>
            <person name="McGinley-Smith S."/>
            <person name="Mohammad A.W."/>
            <person name="Gnirke A."/>
            <person name="Yurkov A.M."/>
            <person name="Nowrousian M."/>
            <person name="Sun S."/>
            <person name="Cuomo C.A."/>
            <person name="Heitman J."/>
        </authorList>
    </citation>
    <scope>NUCLEOTIDE SEQUENCE [LARGE SCALE GENOMIC DNA]</scope>
    <source>
        <strain evidence="13 14">CBS 6074</strain>
    </source>
</reference>
<dbReference type="Pfam" id="PF01694">
    <property type="entry name" value="Rhomboid"/>
    <property type="match status" value="1"/>
</dbReference>
<feature type="transmembrane region" description="Helical" evidence="10">
    <location>
        <begin position="547"/>
        <end position="565"/>
    </location>
</feature>
<feature type="transmembrane region" description="Helical" evidence="10">
    <location>
        <begin position="525"/>
        <end position="541"/>
    </location>
</feature>
<dbReference type="GeneID" id="91096910"/>
<dbReference type="InterPro" id="IPR002610">
    <property type="entry name" value="Peptidase_S54_rhomboid-like"/>
</dbReference>
<keyword evidence="6 10" id="KW-0378">Hydrolase</keyword>
<comment type="function">
    <text evidence="10">Serine protease involved in intramembrane proteolysis.</text>
</comment>
<gene>
    <name evidence="13" type="ORF">L201_006241</name>
</gene>
<dbReference type="GO" id="GO:0006508">
    <property type="term" value="P:proteolysis"/>
    <property type="evidence" value="ECO:0007669"/>
    <property type="project" value="UniProtKB-KW"/>
</dbReference>
<keyword evidence="7 10" id="KW-0720">Serine protease</keyword>
<dbReference type="RefSeq" id="XP_066078060.1">
    <property type="nucleotide sequence ID" value="XM_066221963.1"/>
</dbReference>
<dbReference type="Gene3D" id="1.20.1540.10">
    <property type="entry name" value="Rhomboid-like"/>
    <property type="match status" value="1"/>
</dbReference>
<evidence type="ECO:0000256" key="8">
    <source>
        <dbReference type="ARBA" id="ARBA00022989"/>
    </source>
</evidence>
<evidence type="ECO:0000256" key="10">
    <source>
        <dbReference type="RuleBase" id="RU362115"/>
    </source>
</evidence>
<dbReference type="AlphaFoldDB" id="A0AAX4K297"/>
<evidence type="ECO:0000256" key="1">
    <source>
        <dbReference type="ARBA" id="ARBA00000156"/>
    </source>
</evidence>
<dbReference type="EMBL" id="CP144105">
    <property type="protein sequence ID" value="WWC91298.1"/>
    <property type="molecule type" value="Genomic_DNA"/>
</dbReference>
<dbReference type="SUPFAM" id="SSF144091">
    <property type="entry name" value="Rhomboid-like"/>
    <property type="match status" value="1"/>
</dbReference>
<keyword evidence="8 10" id="KW-1133">Transmembrane helix</keyword>
<feature type="transmembrane region" description="Helical" evidence="10">
    <location>
        <begin position="432"/>
        <end position="451"/>
    </location>
</feature>
<dbReference type="PANTHER" id="PTHR22936:SF69">
    <property type="entry name" value="RHOMBOID-LIKE PROTEIN"/>
    <property type="match status" value="1"/>
</dbReference>
<evidence type="ECO:0000256" key="2">
    <source>
        <dbReference type="ARBA" id="ARBA00004141"/>
    </source>
</evidence>
<dbReference type="InterPro" id="IPR035952">
    <property type="entry name" value="Rhomboid-like_sf"/>
</dbReference>
<feature type="compositionally biased region" description="Polar residues" evidence="11">
    <location>
        <begin position="168"/>
        <end position="186"/>
    </location>
</feature>
<name>A0AAX4K297_9TREE</name>
<organism evidence="13 14">
    <name type="scientific">Kwoniella dendrophila CBS 6074</name>
    <dbReference type="NCBI Taxonomy" id="1295534"/>
    <lineage>
        <taxon>Eukaryota</taxon>
        <taxon>Fungi</taxon>
        <taxon>Dikarya</taxon>
        <taxon>Basidiomycota</taxon>
        <taxon>Agaricomycotina</taxon>
        <taxon>Tremellomycetes</taxon>
        <taxon>Tremellales</taxon>
        <taxon>Cryptococcaceae</taxon>
        <taxon>Kwoniella</taxon>
    </lineage>
</organism>
<keyword evidence="9 10" id="KW-0472">Membrane</keyword>
<dbReference type="EC" id="3.4.21.105" evidence="10"/>
<evidence type="ECO:0000256" key="6">
    <source>
        <dbReference type="ARBA" id="ARBA00022801"/>
    </source>
</evidence>
<feature type="compositionally biased region" description="Low complexity" evidence="11">
    <location>
        <begin position="91"/>
        <end position="102"/>
    </location>
</feature>
<dbReference type="InterPro" id="IPR022764">
    <property type="entry name" value="Peptidase_S54_rhomboid_dom"/>
</dbReference>
<evidence type="ECO:0000256" key="9">
    <source>
        <dbReference type="ARBA" id="ARBA00023136"/>
    </source>
</evidence>
<dbReference type="Proteomes" id="UP001355207">
    <property type="component" value="Chromosome 8"/>
</dbReference>
<comment type="subcellular location">
    <subcellularLocation>
        <location evidence="2 10">Membrane</location>
        <topology evidence="2 10">Multi-pass membrane protein</topology>
    </subcellularLocation>
</comment>
<evidence type="ECO:0000256" key="5">
    <source>
        <dbReference type="ARBA" id="ARBA00022692"/>
    </source>
</evidence>
<proteinExistence type="inferred from homology"/>
<evidence type="ECO:0000259" key="12">
    <source>
        <dbReference type="Pfam" id="PF01694"/>
    </source>
</evidence>
<dbReference type="GO" id="GO:0016020">
    <property type="term" value="C:membrane"/>
    <property type="evidence" value="ECO:0007669"/>
    <property type="project" value="UniProtKB-SubCell"/>
</dbReference>
<evidence type="ECO:0000313" key="14">
    <source>
        <dbReference type="Proteomes" id="UP001355207"/>
    </source>
</evidence>
<feature type="transmembrane region" description="Helical" evidence="10">
    <location>
        <begin position="577"/>
        <end position="597"/>
    </location>
</feature>
<feature type="compositionally biased region" description="Polar residues" evidence="11">
    <location>
        <begin position="12"/>
        <end position="23"/>
    </location>
</feature>
<evidence type="ECO:0000313" key="13">
    <source>
        <dbReference type="EMBL" id="WWC91298.1"/>
    </source>
</evidence>
<feature type="transmembrane region" description="Helical" evidence="10">
    <location>
        <begin position="326"/>
        <end position="346"/>
    </location>
</feature>
<keyword evidence="5 10" id="KW-0812">Transmembrane</keyword>
<feature type="compositionally biased region" description="Basic and acidic residues" evidence="11">
    <location>
        <begin position="55"/>
        <end position="64"/>
    </location>
</feature>
<feature type="transmembrane region" description="Helical" evidence="10">
    <location>
        <begin position="494"/>
        <end position="513"/>
    </location>
</feature>
<comment type="similarity">
    <text evidence="3 10">Belongs to the peptidase S54 family.</text>
</comment>
<keyword evidence="4 10" id="KW-0645">Protease</keyword>